<accession>A0A4C1Y929</accession>
<reference evidence="1 2" key="1">
    <citation type="journal article" date="2019" name="Commun. Biol.">
        <title>The bagworm genome reveals a unique fibroin gene that provides high tensile strength.</title>
        <authorList>
            <person name="Kono N."/>
            <person name="Nakamura H."/>
            <person name="Ohtoshi R."/>
            <person name="Tomita M."/>
            <person name="Numata K."/>
            <person name="Arakawa K."/>
        </authorList>
    </citation>
    <scope>NUCLEOTIDE SEQUENCE [LARGE SCALE GENOMIC DNA]</scope>
</reference>
<proteinExistence type="predicted"/>
<evidence type="ECO:0000313" key="2">
    <source>
        <dbReference type="Proteomes" id="UP000299102"/>
    </source>
</evidence>
<gene>
    <name evidence="1" type="ORF">EVAR_59289_1</name>
</gene>
<dbReference type="Proteomes" id="UP000299102">
    <property type="component" value="Unassembled WGS sequence"/>
</dbReference>
<organism evidence="1 2">
    <name type="scientific">Eumeta variegata</name>
    <name type="common">Bagworm moth</name>
    <name type="synonym">Eumeta japonica</name>
    <dbReference type="NCBI Taxonomy" id="151549"/>
    <lineage>
        <taxon>Eukaryota</taxon>
        <taxon>Metazoa</taxon>
        <taxon>Ecdysozoa</taxon>
        <taxon>Arthropoda</taxon>
        <taxon>Hexapoda</taxon>
        <taxon>Insecta</taxon>
        <taxon>Pterygota</taxon>
        <taxon>Neoptera</taxon>
        <taxon>Endopterygota</taxon>
        <taxon>Lepidoptera</taxon>
        <taxon>Glossata</taxon>
        <taxon>Ditrysia</taxon>
        <taxon>Tineoidea</taxon>
        <taxon>Psychidae</taxon>
        <taxon>Oiketicinae</taxon>
        <taxon>Eumeta</taxon>
    </lineage>
</organism>
<protein>
    <submittedName>
        <fullName evidence="1">Uncharacterized protein</fullName>
    </submittedName>
</protein>
<dbReference type="EMBL" id="BGZK01001147">
    <property type="protein sequence ID" value="GBP72476.1"/>
    <property type="molecule type" value="Genomic_DNA"/>
</dbReference>
<dbReference type="AlphaFoldDB" id="A0A4C1Y929"/>
<name>A0A4C1Y929_EUMVA</name>
<sequence length="175" mass="19102">MPSRPARRPLGPGAAATIHSEFQRLQLLSAYENRTLWAPQGAADCPFRSTIMQVNVRTDRPHCMKNQQPLEKEGSCVNPNYLSELSLSELFEVPAAARKQNDELATSVGNAETLNSIRGACSGRAHPARDTGDGDVLLRHDNALKAPAYKLPGRRRGRGTPAAHVRAPDIFNVLL</sequence>
<comment type="caution">
    <text evidence="1">The sequence shown here is derived from an EMBL/GenBank/DDBJ whole genome shotgun (WGS) entry which is preliminary data.</text>
</comment>
<keyword evidence="2" id="KW-1185">Reference proteome</keyword>
<evidence type="ECO:0000313" key="1">
    <source>
        <dbReference type="EMBL" id="GBP72476.1"/>
    </source>
</evidence>